<dbReference type="PANTHER" id="PTHR43272:SF83">
    <property type="entry name" value="ACYL-COA SYNTHETASE LONG-CHAIN, ISOFORM J"/>
    <property type="match status" value="1"/>
</dbReference>
<evidence type="ECO:0000256" key="2">
    <source>
        <dbReference type="ARBA" id="ARBA00022598"/>
    </source>
</evidence>
<reference evidence="9" key="2">
    <citation type="submission" date="2015-01" db="EMBL/GenBank/DDBJ databases">
        <title>Evolutionary Origins and Diversification of the Mycorrhizal Mutualists.</title>
        <authorList>
            <consortium name="DOE Joint Genome Institute"/>
            <consortium name="Mycorrhizal Genomics Consortium"/>
            <person name="Kohler A."/>
            <person name="Kuo A."/>
            <person name="Nagy L.G."/>
            <person name="Floudas D."/>
            <person name="Copeland A."/>
            <person name="Barry K.W."/>
            <person name="Cichocki N."/>
            <person name="Veneault-Fourrey C."/>
            <person name="LaButti K."/>
            <person name="Lindquist E.A."/>
            <person name="Lipzen A."/>
            <person name="Lundell T."/>
            <person name="Morin E."/>
            <person name="Murat C."/>
            <person name="Riley R."/>
            <person name="Ohm R."/>
            <person name="Sun H."/>
            <person name="Tunlid A."/>
            <person name="Henrissat B."/>
            <person name="Grigoriev I.V."/>
            <person name="Hibbett D.S."/>
            <person name="Martin F."/>
        </authorList>
    </citation>
    <scope>NUCLEOTIDE SEQUENCE [LARGE SCALE GENOMIC DNA]</scope>
    <source>
        <strain evidence="9">h7</strain>
    </source>
</reference>
<evidence type="ECO:0000256" key="1">
    <source>
        <dbReference type="ARBA" id="ARBA00006432"/>
    </source>
</evidence>
<feature type="region of interest" description="Disordered" evidence="6">
    <location>
        <begin position="623"/>
        <end position="668"/>
    </location>
</feature>
<evidence type="ECO:0000256" key="5">
    <source>
        <dbReference type="ARBA" id="ARBA00036813"/>
    </source>
</evidence>
<evidence type="ECO:0000259" key="7">
    <source>
        <dbReference type="Pfam" id="PF00501"/>
    </source>
</evidence>
<feature type="domain" description="AMP-dependent synthetase/ligase" evidence="7">
    <location>
        <begin position="103"/>
        <end position="530"/>
    </location>
</feature>
<dbReference type="OrthoDB" id="1700726at2759"/>
<dbReference type="GO" id="GO:0035336">
    <property type="term" value="P:long-chain fatty-acyl-CoA metabolic process"/>
    <property type="evidence" value="ECO:0007669"/>
    <property type="project" value="TreeGrafter"/>
</dbReference>
<keyword evidence="9" id="KW-1185">Reference proteome</keyword>
<feature type="compositionally biased region" description="Low complexity" evidence="6">
    <location>
        <begin position="623"/>
        <end position="642"/>
    </location>
</feature>
<protein>
    <recommendedName>
        <fullName evidence="7">AMP-dependent synthetase/ligase domain-containing protein</fullName>
    </recommendedName>
</protein>
<proteinExistence type="inferred from homology"/>
<evidence type="ECO:0000256" key="6">
    <source>
        <dbReference type="SAM" id="MobiDB-lite"/>
    </source>
</evidence>
<dbReference type="PANTHER" id="PTHR43272">
    <property type="entry name" value="LONG-CHAIN-FATTY-ACID--COA LIGASE"/>
    <property type="match status" value="1"/>
</dbReference>
<dbReference type="Pfam" id="PF00501">
    <property type="entry name" value="AMP-binding"/>
    <property type="match status" value="1"/>
</dbReference>
<comment type="catalytic activity">
    <reaction evidence="5">
        <text>a long-chain fatty acid + ATP + CoA = a long-chain fatty acyl-CoA + AMP + diphosphate</text>
        <dbReference type="Rhea" id="RHEA:15421"/>
        <dbReference type="ChEBI" id="CHEBI:30616"/>
        <dbReference type="ChEBI" id="CHEBI:33019"/>
        <dbReference type="ChEBI" id="CHEBI:57287"/>
        <dbReference type="ChEBI" id="CHEBI:57560"/>
        <dbReference type="ChEBI" id="CHEBI:83139"/>
        <dbReference type="ChEBI" id="CHEBI:456215"/>
        <dbReference type="EC" id="6.2.1.3"/>
    </reaction>
</comment>
<dbReference type="AlphaFoldDB" id="A0A0C3CDJ9"/>
<dbReference type="EMBL" id="KN831778">
    <property type="protein sequence ID" value="KIM42304.1"/>
    <property type="molecule type" value="Genomic_DNA"/>
</dbReference>
<comment type="similarity">
    <text evidence="1">Belongs to the ATP-dependent AMP-binding enzyme family.</text>
</comment>
<accession>A0A0C3CDJ9</accession>
<keyword evidence="2" id="KW-0436">Ligase</keyword>
<keyword evidence="4" id="KW-0067">ATP-binding</keyword>
<dbReference type="InterPro" id="IPR000873">
    <property type="entry name" value="AMP-dep_synth/lig_dom"/>
</dbReference>
<dbReference type="PROSITE" id="PS00455">
    <property type="entry name" value="AMP_BINDING"/>
    <property type="match status" value="1"/>
</dbReference>
<dbReference type="GO" id="GO:0005811">
    <property type="term" value="C:lipid droplet"/>
    <property type="evidence" value="ECO:0007669"/>
    <property type="project" value="TreeGrafter"/>
</dbReference>
<reference evidence="8 9" key="1">
    <citation type="submission" date="2014-04" db="EMBL/GenBank/DDBJ databases">
        <authorList>
            <consortium name="DOE Joint Genome Institute"/>
            <person name="Kuo A."/>
            <person name="Gay G."/>
            <person name="Dore J."/>
            <person name="Kohler A."/>
            <person name="Nagy L.G."/>
            <person name="Floudas D."/>
            <person name="Copeland A."/>
            <person name="Barry K.W."/>
            <person name="Cichocki N."/>
            <person name="Veneault-Fourrey C."/>
            <person name="LaButti K."/>
            <person name="Lindquist E.A."/>
            <person name="Lipzen A."/>
            <person name="Lundell T."/>
            <person name="Morin E."/>
            <person name="Murat C."/>
            <person name="Sun H."/>
            <person name="Tunlid A."/>
            <person name="Henrissat B."/>
            <person name="Grigoriev I.V."/>
            <person name="Hibbett D.S."/>
            <person name="Martin F."/>
            <person name="Nordberg H.P."/>
            <person name="Cantor M.N."/>
            <person name="Hua S.X."/>
        </authorList>
    </citation>
    <scope>NUCLEOTIDE SEQUENCE [LARGE SCALE GENOMIC DNA]</scope>
    <source>
        <strain evidence="9">h7</strain>
    </source>
</reference>
<dbReference type="GO" id="GO:0005886">
    <property type="term" value="C:plasma membrane"/>
    <property type="evidence" value="ECO:0007669"/>
    <property type="project" value="TreeGrafter"/>
</dbReference>
<dbReference type="InterPro" id="IPR020845">
    <property type="entry name" value="AMP-binding_CS"/>
</dbReference>
<dbReference type="GO" id="GO:0005524">
    <property type="term" value="F:ATP binding"/>
    <property type="evidence" value="ECO:0007669"/>
    <property type="project" value="UniProtKB-KW"/>
</dbReference>
<dbReference type="Gene3D" id="3.40.50.12780">
    <property type="entry name" value="N-terminal domain of ligase-like"/>
    <property type="match status" value="1"/>
</dbReference>
<sequence length="747" mass="81451">MPLNLRPSGYFGKCSVEVEPPARPGESGVRRLEVAKDALVTQPAPGIDTIPDIIDYVARVHGNRKAMGWRDVLDVHEEKKEIKRVVDGKETTETKSWKYFELSDYKYMDYVQLKDAIAEAAHGLVELGAGTGDVIDMFAETSPNWQIISHACALISTTTATAYDTLGESGLAHSLNEPRCVGIFTNTNLLPLLVKVLPNAPTVNFVIHDGRPSKEIVDKIRNLRTENPIKIVHIDELRDIGRTHPHNLDDRRPQRDTIACIMYTSGSTGAPKGVCLTHGNLVAAVAAMYTVFEPHIPAGDRFLAYLPLAHVLEYVVELCAVFAGVTCGYARPKTLTDASVRKCQGDLSAFKPNIMFGVPAVWEMIRKAAMGKVSKSGFLTRNAFYLALEVKKWLGPYVPGVNWAIDTVVLSKVREAVGGHINFAVNGGAAISRETQEFFNLAIMPLTQGYGLTETCGMCAFLPPELLTYGPVGVPAPCIEIKFLDCPDLGYFSSADPSSSAPSSSSLAQKANLPQGEILLRGESVTKGYFGRDDLNGDENIFTKDGWFRTGDIGQWNEDGTLSVIDRLKNLVKMQSGEYIALERVEAIYKSCNLVSTLCVHASSEMTQPIAIILPHEHNLRQALSSASASPAPSSSSSSKTQPSPPEQPSPAGSSPSSNGHPDPTSAPFAALLRHPLAHQLILDQCNFLARKNGFARMEMLFDVVLTAEEWTPENGMLTAAMKVNRGNVREAFKESIEVCVKRQRGK</sequence>
<gene>
    <name evidence="8" type="ORF">M413DRAFT_444731</name>
</gene>
<name>A0A0C3CDJ9_HEBCY</name>
<evidence type="ECO:0000313" key="9">
    <source>
        <dbReference type="Proteomes" id="UP000053424"/>
    </source>
</evidence>
<dbReference type="GO" id="GO:0004467">
    <property type="term" value="F:long-chain fatty acid-CoA ligase activity"/>
    <property type="evidence" value="ECO:0007669"/>
    <property type="project" value="UniProtKB-EC"/>
</dbReference>
<dbReference type="Proteomes" id="UP000053424">
    <property type="component" value="Unassembled WGS sequence"/>
</dbReference>
<keyword evidence="3" id="KW-0547">Nucleotide-binding</keyword>
<dbReference type="SUPFAM" id="SSF56801">
    <property type="entry name" value="Acetyl-CoA synthetase-like"/>
    <property type="match status" value="1"/>
</dbReference>
<dbReference type="HOGENOM" id="CLU_000022_45_2_1"/>
<evidence type="ECO:0000256" key="4">
    <source>
        <dbReference type="ARBA" id="ARBA00022840"/>
    </source>
</evidence>
<dbReference type="InterPro" id="IPR042099">
    <property type="entry name" value="ANL_N_sf"/>
</dbReference>
<evidence type="ECO:0000313" key="8">
    <source>
        <dbReference type="EMBL" id="KIM42304.1"/>
    </source>
</evidence>
<dbReference type="GO" id="GO:0005783">
    <property type="term" value="C:endoplasmic reticulum"/>
    <property type="evidence" value="ECO:0007669"/>
    <property type="project" value="TreeGrafter"/>
</dbReference>
<evidence type="ECO:0000256" key="3">
    <source>
        <dbReference type="ARBA" id="ARBA00022741"/>
    </source>
</evidence>
<dbReference type="STRING" id="686832.A0A0C3CDJ9"/>
<organism evidence="8 9">
    <name type="scientific">Hebeloma cylindrosporum</name>
    <dbReference type="NCBI Taxonomy" id="76867"/>
    <lineage>
        <taxon>Eukaryota</taxon>
        <taxon>Fungi</taxon>
        <taxon>Dikarya</taxon>
        <taxon>Basidiomycota</taxon>
        <taxon>Agaricomycotina</taxon>
        <taxon>Agaricomycetes</taxon>
        <taxon>Agaricomycetidae</taxon>
        <taxon>Agaricales</taxon>
        <taxon>Agaricineae</taxon>
        <taxon>Hymenogastraceae</taxon>
        <taxon>Hebeloma</taxon>
    </lineage>
</organism>